<dbReference type="KEGG" id="plia:E4191_17265"/>
<gene>
    <name evidence="4" type="ORF">E4191_17265</name>
</gene>
<feature type="signal peptide" evidence="2">
    <location>
        <begin position="1"/>
        <end position="28"/>
    </location>
</feature>
<evidence type="ECO:0000313" key="5">
    <source>
        <dbReference type="Proteomes" id="UP000296374"/>
    </source>
</evidence>
<feature type="domain" description="BD-FAE-like" evidence="3">
    <location>
        <begin position="101"/>
        <end position="205"/>
    </location>
</feature>
<organism evidence="4 5">
    <name type="scientific">Paracoccus liaowanqingii</name>
    <dbReference type="NCBI Taxonomy" id="2560053"/>
    <lineage>
        <taxon>Bacteria</taxon>
        <taxon>Pseudomonadati</taxon>
        <taxon>Pseudomonadota</taxon>
        <taxon>Alphaproteobacteria</taxon>
        <taxon>Rhodobacterales</taxon>
        <taxon>Paracoccaceae</taxon>
        <taxon>Paracoccus</taxon>
    </lineage>
</organism>
<dbReference type="GO" id="GO:0016787">
    <property type="term" value="F:hydrolase activity"/>
    <property type="evidence" value="ECO:0007669"/>
    <property type="project" value="UniProtKB-KW"/>
</dbReference>
<feature type="chain" id="PRO_5021379221" evidence="2">
    <location>
        <begin position="29"/>
        <end position="331"/>
    </location>
</feature>
<dbReference type="Gene3D" id="3.40.50.1820">
    <property type="entry name" value="alpha/beta hydrolase"/>
    <property type="match status" value="1"/>
</dbReference>
<dbReference type="InterPro" id="IPR019826">
    <property type="entry name" value="Carboxylesterase_B_AS"/>
</dbReference>
<keyword evidence="2" id="KW-0732">Signal</keyword>
<evidence type="ECO:0000256" key="2">
    <source>
        <dbReference type="SAM" id="SignalP"/>
    </source>
</evidence>
<dbReference type="PANTHER" id="PTHR48081">
    <property type="entry name" value="AB HYDROLASE SUPERFAMILY PROTEIN C4A8.06C"/>
    <property type="match status" value="1"/>
</dbReference>
<dbReference type="PROSITE" id="PS00122">
    <property type="entry name" value="CARBOXYLESTERASE_B_1"/>
    <property type="match status" value="1"/>
</dbReference>
<reference evidence="5" key="1">
    <citation type="submission" date="2019-05" db="EMBL/GenBank/DDBJ databases">
        <title>Tamlana fucoidanivorans sp. nov., isolated from the surface of algae collected from Fujian province in China.</title>
        <authorList>
            <person name="Li J."/>
        </authorList>
    </citation>
    <scope>NUCLEOTIDE SEQUENCE [LARGE SCALE GENOMIC DNA]</scope>
    <source>
        <strain evidence="5">2251</strain>
        <plasmid evidence="5">unnamed6</plasmid>
    </source>
</reference>
<dbReference type="PANTHER" id="PTHR48081:SF33">
    <property type="entry name" value="KYNURENINE FORMAMIDASE"/>
    <property type="match status" value="1"/>
</dbReference>
<dbReference type="InterPro" id="IPR049492">
    <property type="entry name" value="BD-FAE-like_dom"/>
</dbReference>
<evidence type="ECO:0000313" key="4">
    <source>
        <dbReference type="EMBL" id="QDA35898.1"/>
    </source>
</evidence>
<geneLocation type="plasmid" evidence="4 5">
    <name>unnamed6</name>
</geneLocation>
<dbReference type="EMBL" id="CP040760">
    <property type="protein sequence ID" value="QDA35898.1"/>
    <property type="molecule type" value="Genomic_DNA"/>
</dbReference>
<proteinExistence type="predicted"/>
<name>A0A4Y5SSG3_9RHOB</name>
<dbReference type="SUPFAM" id="SSF53474">
    <property type="entry name" value="alpha/beta-Hydrolases"/>
    <property type="match status" value="1"/>
</dbReference>
<keyword evidence="4" id="KW-0614">Plasmid</keyword>
<dbReference type="InterPro" id="IPR029058">
    <property type="entry name" value="AB_hydrolase_fold"/>
</dbReference>
<sequence>MHRTVGPSITRRTALAAGACLFGGPALAQPVCKLGLPNHVKGPAVWQDLHQDELDASYNQEFYQPHTDAINSRLSGLSYELRTRLGYPERVDYGEGPDEAMDIYKAPESGGPVFVFVHGGIWLYLDASYAGFAAEMFLDRGANFVSLDFAPVNELEGDLARQADQVRRGIAWVVRNAKSFGGDPARVYIGGHSSGGHLAAVALTTDWAGEFGLPTDAVKGGLCMSGMYDLEPVRLSWRSRYIAFTDAMEDATSPQRHLDRITAPVVVSYGTLETPEFQRQAKDFAAALEAAGKPVQLIVGQNYFHQDMWETLGNPYGPNGRAALAMMDLGP</sequence>
<evidence type="ECO:0000259" key="3">
    <source>
        <dbReference type="Pfam" id="PF20434"/>
    </source>
</evidence>
<accession>A0A4Y5SSG3</accession>
<dbReference type="Pfam" id="PF20434">
    <property type="entry name" value="BD-FAE"/>
    <property type="match status" value="1"/>
</dbReference>
<dbReference type="InterPro" id="IPR050300">
    <property type="entry name" value="GDXG_lipolytic_enzyme"/>
</dbReference>
<dbReference type="Proteomes" id="UP000296374">
    <property type="component" value="Plasmid unnamed6"/>
</dbReference>
<keyword evidence="1 4" id="KW-0378">Hydrolase</keyword>
<dbReference type="RefSeq" id="WP_139615712.1">
    <property type="nucleotide sequence ID" value="NZ_CP040760.1"/>
</dbReference>
<protein>
    <submittedName>
        <fullName evidence="4">Alpha/beta hydrolase</fullName>
    </submittedName>
</protein>
<dbReference type="AlphaFoldDB" id="A0A4Y5SSG3"/>
<evidence type="ECO:0000256" key="1">
    <source>
        <dbReference type="ARBA" id="ARBA00022801"/>
    </source>
</evidence>